<dbReference type="EMBL" id="CP089291">
    <property type="protein sequence ID" value="UOF91378.1"/>
    <property type="molecule type" value="Genomic_DNA"/>
</dbReference>
<dbReference type="Proteomes" id="UP000830167">
    <property type="component" value="Chromosome"/>
</dbReference>
<keyword evidence="1" id="KW-1133">Transmembrane helix</keyword>
<feature type="transmembrane region" description="Helical" evidence="1">
    <location>
        <begin position="6"/>
        <end position="24"/>
    </location>
</feature>
<proteinExistence type="predicted"/>
<protein>
    <submittedName>
        <fullName evidence="2">Uncharacterized protein</fullName>
    </submittedName>
</protein>
<reference evidence="2" key="1">
    <citation type="submission" date="2021-12" db="EMBL/GenBank/DDBJ databases">
        <title>Alicyclobacillaceae gen. nov., sp. nov., isolated from chalcocite enrichment system.</title>
        <authorList>
            <person name="Jiang Z."/>
        </authorList>
    </citation>
    <scope>NUCLEOTIDE SEQUENCE</scope>
    <source>
        <strain evidence="2">MYW30-H2</strain>
    </source>
</reference>
<sequence>MKALEWIAQFVVFLMVYNVFHLVWWNVRKRFFIHPILLEIVLAILFVAFLWIPFTKWWLVILIAALAGLLKGDLEVRQSERRS</sequence>
<evidence type="ECO:0000313" key="2">
    <source>
        <dbReference type="EMBL" id="UOF91378.1"/>
    </source>
</evidence>
<name>A0ABY4CLJ4_9BACL</name>
<organism evidence="2 3">
    <name type="scientific">Fodinisporobacter ferrooxydans</name>
    <dbReference type="NCBI Taxonomy" id="2901836"/>
    <lineage>
        <taxon>Bacteria</taxon>
        <taxon>Bacillati</taxon>
        <taxon>Bacillota</taxon>
        <taxon>Bacilli</taxon>
        <taxon>Bacillales</taxon>
        <taxon>Alicyclobacillaceae</taxon>
        <taxon>Fodinisporobacter</taxon>
    </lineage>
</organism>
<accession>A0ABY4CLJ4</accession>
<evidence type="ECO:0000256" key="1">
    <source>
        <dbReference type="SAM" id="Phobius"/>
    </source>
</evidence>
<dbReference type="RefSeq" id="WP_347438071.1">
    <property type="nucleotide sequence ID" value="NZ_CP089291.1"/>
</dbReference>
<feature type="transmembrane region" description="Helical" evidence="1">
    <location>
        <begin position="57"/>
        <end position="74"/>
    </location>
</feature>
<keyword evidence="3" id="KW-1185">Reference proteome</keyword>
<keyword evidence="1" id="KW-0812">Transmembrane</keyword>
<evidence type="ECO:0000313" key="3">
    <source>
        <dbReference type="Proteomes" id="UP000830167"/>
    </source>
</evidence>
<gene>
    <name evidence="2" type="ORF">LSG31_03745</name>
</gene>
<keyword evidence="1" id="KW-0472">Membrane</keyword>
<feature type="transmembrane region" description="Helical" evidence="1">
    <location>
        <begin position="31"/>
        <end position="51"/>
    </location>
</feature>